<gene>
    <name evidence="3" type="ORF">MSPICULIGERA_LOCUS1511</name>
</gene>
<organism evidence="3 4">
    <name type="scientific">Mesorhabditis spiculigera</name>
    <dbReference type="NCBI Taxonomy" id="96644"/>
    <lineage>
        <taxon>Eukaryota</taxon>
        <taxon>Metazoa</taxon>
        <taxon>Ecdysozoa</taxon>
        <taxon>Nematoda</taxon>
        <taxon>Chromadorea</taxon>
        <taxon>Rhabditida</taxon>
        <taxon>Rhabditina</taxon>
        <taxon>Rhabditomorpha</taxon>
        <taxon>Rhabditoidea</taxon>
        <taxon>Rhabditidae</taxon>
        <taxon>Mesorhabditinae</taxon>
        <taxon>Mesorhabditis</taxon>
    </lineage>
</organism>
<dbReference type="GO" id="GO:0032418">
    <property type="term" value="P:lysosome localization"/>
    <property type="evidence" value="ECO:0007669"/>
    <property type="project" value="TreeGrafter"/>
</dbReference>
<accession>A0AA36C6Q5</accession>
<dbReference type="InterPro" id="IPR019371">
    <property type="entry name" value="KxDL_dom"/>
</dbReference>
<comment type="similarity">
    <text evidence="1">Belongs to the KXD1 family.</text>
</comment>
<name>A0AA36C6Q5_9BILA</name>
<feature type="non-terminal residue" evidence="3">
    <location>
        <position position="147"/>
    </location>
</feature>
<comment type="caution">
    <text evidence="3">The sequence shown here is derived from an EMBL/GenBank/DDBJ whole genome shotgun (WGS) entry which is preliminary data.</text>
</comment>
<evidence type="ECO:0000313" key="4">
    <source>
        <dbReference type="Proteomes" id="UP001177023"/>
    </source>
</evidence>
<dbReference type="EMBL" id="CATQJA010000437">
    <property type="protein sequence ID" value="CAJ0560292.1"/>
    <property type="molecule type" value="Genomic_DNA"/>
</dbReference>
<evidence type="ECO:0000259" key="2">
    <source>
        <dbReference type="Pfam" id="PF10241"/>
    </source>
</evidence>
<protein>
    <recommendedName>
        <fullName evidence="2">KxDL domain-containing protein</fullName>
    </recommendedName>
</protein>
<dbReference type="Pfam" id="PF10241">
    <property type="entry name" value="KxDL"/>
    <property type="match status" value="1"/>
</dbReference>
<feature type="domain" description="KxDL" evidence="2">
    <location>
        <begin position="42"/>
        <end position="126"/>
    </location>
</feature>
<reference evidence="3" key="1">
    <citation type="submission" date="2023-06" db="EMBL/GenBank/DDBJ databases">
        <authorList>
            <person name="Delattre M."/>
        </authorList>
    </citation>
    <scope>NUCLEOTIDE SEQUENCE</scope>
    <source>
        <strain evidence="3">AF72</strain>
    </source>
</reference>
<evidence type="ECO:0000313" key="3">
    <source>
        <dbReference type="EMBL" id="CAJ0560292.1"/>
    </source>
</evidence>
<dbReference type="Proteomes" id="UP001177023">
    <property type="component" value="Unassembled WGS sequence"/>
</dbReference>
<proteinExistence type="inferred from homology"/>
<keyword evidence="4" id="KW-1185">Reference proteome</keyword>
<dbReference type="GO" id="GO:0099078">
    <property type="term" value="C:BORC complex"/>
    <property type="evidence" value="ECO:0007669"/>
    <property type="project" value="TreeGrafter"/>
</dbReference>
<dbReference type="AlphaFoldDB" id="A0AA36C6Q5"/>
<sequence>MGQINGAWSRTSVMASTSHGSVFRDGSSESEFAPDQHLIDTLLTQVDNDTVEAIIETQKQSLYRFEKTNEMMSNCNQLSEKRLDRARRDMIAHKEMIGQMKGDLEFIFRKIRLFKNALASKYPGVYKQVESEMKQKKEPNELEDEAP</sequence>
<dbReference type="PANTHER" id="PTHR13511:SF0">
    <property type="entry name" value="KXDL MOTIF-CONTAINING PROTEIN 1"/>
    <property type="match status" value="1"/>
</dbReference>
<dbReference type="InterPro" id="IPR039843">
    <property type="entry name" value="KXD1-like"/>
</dbReference>
<evidence type="ECO:0000256" key="1">
    <source>
        <dbReference type="ARBA" id="ARBA00005913"/>
    </source>
</evidence>
<dbReference type="PANTHER" id="PTHR13511">
    <property type="entry name" value="KXDL MOTIF-CONTAINING PROTEIN 1"/>
    <property type="match status" value="1"/>
</dbReference>